<gene>
    <name evidence="1" type="ORF">DFR70_11147</name>
</gene>
<comment type="caution">
    <text evidence="1">The sequence shown here is derived from an EMBL/GenBank/DDBJ whole genome shotgun (WGS) entry which is preliminary data.</text>
</comment>
<dbReference type="RefSeq" id="WP_040732602.1">
    <property type="nucleotide sequence ID" value="NZ_QJKF01000011.1"/>
</dbReference>
<organism evidence="1 2">
    <name type="scientific">Nocardia tenerifensis</name>
    <dbReference type="NCBI Taxonomy" id="228006"/>
    <lineage>
        <taxon>Bacteria</taxon>
        <taxon>Bacillati</taxon>
        <taxon>Actinomycetota</taxon>
        <taxon>Actinomycetes</taxon>
        <taxon>Mycobacteriales</taxon>
        <taxon>Nocardiaceae</taxon>
        <taxon>Nocardia</taxon>
    </lineage>
</organism>
<accession>A0A318JV96</accession>
<dbReference type="Proteomes" id="UP000247569">
    <property type="component" value="Unassembled WGS sequence"/>
</dbReference>
<name>A0A318JV96_9NOCA</name>
<evidence type="ECO:0000313" key="1">
    <source>
        <dbReference type="EMBL" id="PXX59665.1"/>
    </source>
</evidence>
<dbReference type="EMBL" id="QJKF01000011">
    <property type="protein sequence ID" value="PXX59665.1"/>
    <property type="molecule type" value="Genomic_DNA"/>
</dbReference>
<keyword evidence="2" id="KW-1185">Reference proteome</keyword>
<sequence length="95" mass="10382">MTIASPLIVALAIVGILLTAVAGVTAVVLRTFYLSACILICCVIALRLAECWIELSGWYLQRWGLATFLRIGHITSPARARRQLSSRSINAVVRQ</sequence>
<protein>
    <submittedName>
        <fullName evidence="1">Uncharacterized protein</fullName>
    </submittedName>
</protein>
<dbReference type="AlphaFoldDB" id="A0A318JV96"/>
<proteinExistence type="predicted"/>
<evidence type="ECO:0000313" key="2">
    <source>
        <dbReference type="Proteomes" id="UP000247569"/>
    </source>
</evidence>
<reference evidence="1 2" key="1">
    <citation type="submission" date="2018-05" db="EMBL/GenBank/DDBJ databases">
        <title>Genomic Encyclopedia of Type Strains, Phase IV (KMG-IV): sequencing the most valuable type-strain genomes for metagenomic binning, comparative biology and taxonomic classification.</title>
        <authorList>
            <person name="Goeker M."/>
        </authorList>
    </citation>
    <scope>NUCLEOTIDE SEQUENCE [LARGE SCALE GENOMIC DNA]</scope>
    <source>
        <strain evidence="1 2">DSM 44704</strain>
    </source>
</reference>